<accession>A0A3B0AR08</accession>
<reference evidence="5 6" key="1">
    <citation type="journal article" date="2007" name="Int. J. Syst. Evol. Microbiol.">
        <title>Paenibacillus ginsengarvi sp. nov., isolated from soil from ginseng cultivation.</title>
        <authorList>
            <person name="Yoon M.H."/>
            <person name="Ten L.N."/>
            <person name="Im W.T."/>
        </authorList>
    </citation>
    <scope>NUCLEOTIDE SEQUENCE [LARGE SCALE GENOMIC DNA]</scope>
    <source>
        <strain evidence="5 6">KCTC 13059</strain>
    </source>
</reference>
<dbReference type="PROSITE" id="PS01124">
    <property type="entry name" value="HTH_ARAC_FAMILY_2"/>
    <property type="match status" value="1"/>
</dbReference>
<dbReference type="InterPro" id="IPR018060">
    <property type="entry name" value="HTH_AraC"/>
</dbReference>
<dbReference type="InterPro" id="IPR020449">
    <property type="entry name" value="Tscrpt_reg_AraC-type_HTH"/>
</dbReference>
<keyword evidence="6" id="KW-1185">Reference proteome</keyword>
<dbReference type="SUPFAM" id="SSF46689">
    <property type="entry name" value="Homeodomain-like"/>
    <property type="match status" value="2"/>
</dbReference>
<keyword evidence="2" id="KW-0238">DNA-binding</keyword>
<dbReference type="InterPro" id="IPR003313">
    <property type="entry name" value="AraC-bd"/>
</dbReference>
<dbReference type="PANTHER" id="PTHR43280">
    <property type="entry name" value="ARAC-FAMILY TRANSCRIPTIONAL REGULATOR"/>
    <property type="match status" value="1"/>
</dbReference>
<evidence type="ECO:0000256" key="3">
    <source>
        <dbReference type="ARBA" id="ARBA00023163"/>
    </source>
</evidence>
<dbReference type="Gene3D" id="2.60.120.10">
    <property type="entry name" value="Jelly Rolls"/>
    <property type="match status" value="1"/>
</dbReference>
<dbReference type="SMART" id="SM00342">
    <property type="entry name" value="HTH_ARAC"/>
    <property type="match status" value="1"/>
</dbReference>
<dbReference type="InterPro" id="IPR014710">
    <property type="entry name" value="RmlC-like_jellyroll"/>
</dbReference>
<dbReference type="PRINTS" id="PR00032">
    <property type="entry name" value="HTHARAC"/>
</dbReference>
<comment type="caution">
    <text evidence="5">The sequence shown here is derived from an EMBL/GenBank/DDBJ whole genome shotgun (WGS) entry which is preliminary data.</text>
</comment>
<protein>
    <submittedName>
        <fullName evidence="5">AraC family transcriptional regulator</fullName>
    </submittedName>
</protein>
<dbReference type="Pfam" id="PF12833">
    <property type="entry name" value="HTH_18"/>
    <property type="match status" value="1"/>
</dbReference>
<keyword evidence="1" id="KW-0805">Transcription regulation</keyword>
<organism evidence="5 6">
    <name type="scientific">Paenibacillus ginsengarvi</name>
    <dbReference type="NCBI Taxonomy" id="400777"/>
    <lineage>
        <taxon>Bacteria</taxon>
        <taxon>Bacillati</taxon>
        <taxon>Bacillota</taxon>
        <taxon>Bacilli</taxon>
        <taxon>Bacillales</taxon>
        <taxon>Paenibacillaceae</taxon>
        <taxon>Paenibacillus</taxon>
    </lineage>
</organism>
<dbReference type="OrthoDB" id="2713997at2"/>
<gene>
    <name evidence="5" type="ORF">D7M11_34830</name>
</gene>
<evidence type="ECO:0000256" key="2">
    <source>
        <dbReference type="ARBA" id="ARBA00023125"/>
    </source>
</evidence>
<dbReference type="PANTHER" id="PTHR43280:SF2">
    <property type="entry name" value="HTH-TYPE TRANSCRIPTIONAL REGULATOR EXSA"/>
    <property type="match status" value="1"/>
</dbReference>
<dbReference type="Gene3D" id="1.10.10.60">
    <property type="entry name" value="Homeodomain-like"/>
    <property type="match status" value="2"/>
</dbReference>
<feature type="domain" description="HTH araC/xylS-type" evidence="4">
    <location>
        <begin position="179"/>
        <end position="278"/>
    </location>
</feature>
<dbReference type="InterPro" id="IPR009057">
    <property type="entry name" value="Homeodomain-like_sf"/>
</dbReference>
<dbReference type="RefSeq" id="WP_120751878.1">
    <property type="nucleotide sequence ID" value="NZ_RBAH01000048.1"/>
</dbReference>
<dbReference type="EMBL" id="RBAH01000048">
    <property type="protein sequence ID" value="RKN62784.1"/>
    <property type="molecule type" value="Genomic_DNA"/>
</dbReference>
<dbReference type="Pfam" id="PF02311">
    <property type="entry name" value="AraC_binding"/>
    <property type="match status" value="1"/>
</dbReference>
<sequence>MKPLHPYRIFTHFYYKCRGLNASTTFHSHPQYEIYYFHSGSCQFIIGDRVIELQPGDLIIMNGMSRHCPKVDEPAEYVRTMFSFEPSLIQLFSRELQSFDVLRPFELLSNHHIRLSGQAKAECEELLERINRHYFKNETIRYHRLLMAFGDLLLFIYEQCRDAMEDNRRSSSERERYVKKMIDYIERRYAEEVQLEDIAAELHMSRFHVMKLFREVTGMTVFDYLYKRRINQAKLLFFYKDEQTVTDVCYQVGFKHLPHFSRLFKKHVGLSPDQYRKKIRESGVEPTA</sequence>
<dbReference type="SUPFAM" id="SSF51215">
    <property type="entry name" value="Regulatory protein AraC"/>
    <property type="match status" value="1"/>
</dbReference>
<evidence type="ECO:0000313" key="6">
    <source>
        <dbReference type="Proteomes" id="UP000282311"/>
    </source>
</evidence>
<evidence type="ECO:0000256" key="1">
    <source>
        <dbReference type="ARBA" id="ARBA00023015"/>
    </source>
</evidence>
<evidence type="ECO:0000259" key="4">
    <source>
        <dbReference type="PROSITE" id="PS01124"/>
    </source>
</evidence>
<dbReference type="Proteomes" id="UP000282311">
    <property type="component" value="Unassembled WGS sequence"/>
</dbReference>
<dbReference type="InterPro" id="IPR037923">
    <property type="entry name" value="HTH-like"/>
</dbReference>
<keyword evidence="3" id="KW-0804">Transcription</keyword>
<proteinExistence type="predicted"/>
<evidence type="ECO:0000313" key="5">
    <source>
        <dbReference type="EMBL" id="RKN62784.1"/>
    </source>
</evidence>
<dbReference type="AlphaFoldDB" id="A0A3B0AR08"/>
<dbReference type="GO" id="GO:0003700">
    <property type="term" value="F:DNA-binding transcription factor activity"/>
    <property type="evidence" value="ECO:0007669"/>
    <property type="project" value="InterPro"/>
</dbReference>
<dbReference type="GO" id="GO:0043565">
    <property type="term" value="F:sequence-specific DNA binding"/>
    <property type="evidence" value="ECO:0007669"/>
    <property type="project" value="InterPro"/>
</dbReference>
<name>A0A3B0AR08_9BACL</name>